<proteinExistence type="predicted"/>
<dbReference type="Proteomes" id="UP000799753">
    <property type="component" value="Unassembled WGS sequence"/>
</dbReference>
<reference evidence="2" key="1">
    <citation type="journal article" date="2020" name="Stud. Mycol.">
        <title>101 Dothideomycetes genomes: a test case for predicting lifestyles and emergence of pathogens.</title>
        <authorList>
            <person name="Haridas S."/>
            <person name="Albert R."/>
            <person name="Binder M."/>
            <person name="Bloem J."/>
            <person name="Labutti K."/>
            <person name="Salamov A."/>
            <person name="Andreopoulos B."/>
            <person name="Baker S."/>
            <person name="Barry K."/>
            <person name="Bills G."/>
            <person name="Bluhm B."/>
            <person name="Cannon C."/>
            <person name="Castanera R."/>
            <person name="Culley D."/>
            <person name="Daum C."/>
            <person name="Ezra D."/>
            <person name="Gonzalez J."/>
            <person name="Henrissat B."/>
            <person name="Kuo A."/>
            <person name="Liang C."/>
            <person name="Lipzen A."/>
            <person name="Lutzoni F."/>
            <person name="Magnuson J."/>
            <person name="Mondo S."/>
            <person name="Nolan M."/>
            <person name="Ohm R."/>
            <person name="Pangilinan J."/>
            <person name="Park H.-J."/>
            <person name="Ramirez L."/>
            <person name="Alfaro M."/>
            <person name="Sun H."/>
            <person name="Tritt A."/>
            <person name="Yoshinaga Y."/>
            <person name="Zwiers L.-H."/>
            <person name="Turgeon B."/>
            <person name="Goodwin S."/>
            <person name="Spatafora J."/>
            <person name="Crous P."/>
            <person name="Grigoriev I."/>
        </authorList>
    </citation>
    <scope>NUCLEOTIDE SEQUENCE</scope>
    <source>
        <strain evidence="2">CBS 473.64</strain>
    </source>
</reference>
<organism evidence="2 3">
    <name type="scientific">Massarina eburnea CBS 473.64</name>
    <dbReference type="NCBI Taxonomy" id="1395130"/>
    <lineage>
        <taxon>Eukaryota</taxon>
        <taxon>Fungi</taxon>
        <taxon>Dikarya</taxon>
        <taxon>Ascomycota</taxon>
        <taxon>Pezizomycotina</taxon>
        <taxon>Dothideomycetes</taxon>
        <taxon>Pleosporomycetidae</taxon>
        <taxon>Pleosporales</taxon>
        <taxon>Massarineae</taxon>
        <taxon>Massarinaceae</taxon>
        <taxon>Massarina</taxon>
    </lineage>
</organism>
<feature type="compositionally biased region" description="Pro residues" evidence="1">
    <location>
        <begin position="38"/>
        <end position="48"/>
    </location>
</feature>
<protein>
    <submittedName>
        <fullName evidence="2">Uncharacterized protein</fullName>
    </submittedName>
</protein>
<dbReference type="EMBL" id="MU006851">
    <property type="protein sequence ID" value="KAF2634224.1"/>
    <property type="molecule type" value="Genomic_DNA"/>
</dbReference>
<feature type="compositionally biased region" description="Basic and acidic residues" evidence="1">
    <location>
        <begin position="176"/>
        <end position="189"/>
    </location>
</feature>
<keyword evidence="3" id="KW-1185">Reference proteome</keyword>
<feature type="region of interest" description="Disordered" evidence="1">
    <location>
        <begin position="1"/>
        <end position="53"/>
    </location>
</feature>
<evidence type="ECO:0000313" key="3">
    <source>
        <dbReference type="Proteomes" id="UP000799753"/>
    </source>
</evidence>
<name>A0A6A6RJS1_9PLEO</name>
<feature type="region of interest" description="Disordered" evidence="1">
    <location>
        <begin position="157"/>
        <end position="227"/>
    </location>
</feature>
<evidence type="ECO:0000256" key="1">
    <source>
        <dbReference type="SAM" id="MobiDB-lite"/>
    </source>
</evidence>
<feature type="compositionally biased region" description="Polar residues" evidence="1">
    <location>
        <begin position="1"/>
        <end position="10"/>
    </location>
</feature>
<feature type="region of interest" description="Disordered" evidence="1">
    <location>
        <begin position="257"/>
        <end position="302"/>
    </location>
</feature>
<feature type="region of interest" description="Disordered" evidence="1">
    <location>
        <begin position="104"/>
        <end position="132"/>
    </location>
</feature>
<feature type="compositionally biased region" description="Polar residues" evidence="1">
    <location>
        <begin position="157"/>
        <end position="175"/>
    </location>
</feature>
<evidence type="ECO:0000313" key="2">
    <source>
        <dbReference type="EMBL" id="KAF2634224.1"/>
    </source>
</evidence>
<accession>A0A6A6RJS1</accession>
<dbReference type="AlphaFoldDB" id="A0A6A6RJS1"/>
<dbReference type="OrthoDB" id="5391950at2759"/>
<gene>
    <name evidence="2" type="ORF">P280DRAFT_474795</name>
</gene>
<sequence>MPPPTYSTAFHPSPKRKREQHPPPIPLLNTALRTASTPTPPQGSPAPDSPRNAVADQLRGMSLAAIPMYPLSPTDDVVKKKPKLDGIGVGGGTSLDEHLLEAKTKSQRKQVKMQDPVAVNEGGEASRVIAETPQPLIRQPRIFSDMVSFAQQPTAFVSSSATTPIPQQPTISKQTTETKNHSQHPRDRNSSPSPPLSSLTWKDSEITGHLVGPATDPDDDGTGLNGIGFRPTPAIAYARAQKRRQQVLDWKAREAREARAKRSERRRRGVGGASSREATVERELRAAEPVVSQAGRSVKFSV</sequence>